<accession>A0A840CKF0</accession>
<name>A0A840CKF0_9RHOB</name>
<sequence>MADKFPHHKTADIPAEVQKLALRKANLLFLPRLIIHALNLSGGALETLFLRKESSAS</sequence>
<dbReference type="EMBL" id="JACIEQ010000016">
    <property type="protein sequence ID" value="MBB4023988.1"/>
    <property type="molecule type" value="Genomic_DNA"/>
</dbReference>
<proteinExistence type="predicted"/>
<gene>
    <name evidence="1" type="ORF">GGR17_003828</name>
</gene>
<dbReference type="Proteomes" id="UP000585681">
    <property type="component" value="Unassembled WGS sequence"/>
</dbReference>
<evidence type="ECO:0000313" key="2">
    <source>
        <dbReference type="Proteomes" id="UP000585681"/>
    </source>
</evidence>
<reference evidence="1 2" key="1">
    <citation type="submission" date="2020-08" db="EMBL/GenBank/DDBJ databases">
        <title>Genomic Encyclopedia of Type Strains, Phase IV (KMG-IV): sequencing the most valuable type-strain genomes for metagenomic binning, comparative biology and taxonomic classification.</title>
        <authorList>
            <person name="Goeker M."/>
        </authorList>
    </citation>
    <scope>NUCLEOTIDE SEQUENCE [LARGE SCALE GENOMIC DNA]</scope>
    <source>
        <strain evidence="1 2">DSM 105040</strain>
    </source>
</reference>
<organism evidence="1 2">
    <name type="scientific">Actibacterium naphthalenivorans</name>
    <dbReference type="NCBI Taxonomy" id="1614693"/>
    <lineage>
        <taxon>Bacteria</taxon>
        <taxon>Pseudomonadati</taxon>
        <taxon>Pseudomonadota</taxon>
        <taxon>Alphaproteobacteria</taxon>
        <taxon>Rhodobacterales</taxon>
        <taxon>Roseobacteraceae</taxon>
        <taxon>Actibacterium</taxon>
    </lineage>
</organism>
<dbReference type="AlphaFoldDB" id="A0A840CKF0"/>
<keyword evidence="2" id="KW-1185">Reference proteome</keyword>
<comment type="caution">
    <text evidence="1">The sequence shown here is derived from an EMBL/GenBank/DDBJ whole genome shotgun (WGS) entry which is preliminary data.</text>
</comment>
<evidence type="ECO:0000313" key="1">
    <source>
        <dbReference type="EMBL" id="MBB4023988.1"/>
    </source>
</evidence>
<protein>
    <submittedName>
        <fullName evidence="1">Uncharacterized protein</fullName>
    </submittedName>
</protein>